<organism evidence="1 2">
    <name type="scientific">Dryococelus australis</name>
    <dbReference type="NCBI Taxonomy" id="614101"/>
    <lineage>
        <taxon>Eukaryota</taxon>
        <taxon>Metazoa</taxon>
        <taxon>Ecdysozoa</taxon>
        <taxon>Arthropoda</taxon>
        <taxon>Hexapoda</taxon>
        <taxon>Insecta</taxon>
        <taxon>Pterygota</taxon>
        <taxon>Neoptera</taxon>
        <taxon>Polyneoptera</taxon>
        <taxon>Phasmatodea</taxon>
        <taxon>Verophasmatodea</taxon>
        <taxon>Anareolatae</taxon>
        <taxon>Phasmatidae</taxon>
        <taxon>Eurycanthinae</taxon>
        <taxon>Dryococelus</taxon>
    </lineage>
</organism>
<dbReference type="Proteomes" id="UP001159363">
    <property type="component" value="Chromosome 15"/>
</dbReference>
<accession>A0ABQ9G6K8</accession>
<name>A0ABQ9G6K8_9NEOP</name>
<dbReference type="EMBL" id="JARBHB010000016">
    <property type="protein sequence ID" value="KAJ8867087.1"/>
    <property type="molecule type" value="Genomic_DNA"/>
</dbReference>
<evidence type="ECO:0000313" key="2">
    <source>
        <dbReference type="Proteomes" id="UP001159363"/>
    </source>
</evidence>
<keyword evidence="2" id="KW-1185">Reference proteome</keyword>
<reference evidence="1 2" key="1">
    <citation type="submission" date="2023-02" db="EMBL/GenBank/DDBJ databases">
        <title>LHISI_Scaffold_Assembly.</title>
        <authorList>
            <person name="Stuart O.P."/>
            <person name="Cleave R."/>
            <person name="Magrath M.J.L."/>
            <person name="Mikheyev A.S."/>
        </authorList>
    </citation>
    <scope>NUCLEOTIDE SEQUENCE [LARGE SCALE GENOMIC DNA]</scope>
    <source>
        <strain evidence="1">Daus_M_001</strain>
        <tissue evidence="1">Leg muscle</tissue>
    </source>
</reference>
<proteinExistence type="predicted"/>
<sequence>MSLPTVFRECTIMITTEVLVTLCLRTWNALIKGSLILLIDQKRKEYMFLIKQEIYYLNMFIIQLVEDTWGRKK</sequence>
<evidence type="ECO:0000313" key="1">
    <source>
        <dbReference type="EMBL" id="KAJ8867087.1"/>
    </source>
</evidence>
<gene>
    <name evidence="1" type="ORF">PR048_032949</name>
</gene>
<comment type="caution">
    <text evidence="1">The sequence shown here is derived from an EMBL/GenBank/DDBJ whole genome shotgun (WGS) entry which is preliminary data.</text>
</comment>
<protein>
    <submittedName>
        <fullName evidence="1">Uncharacterized protein</fullName>
    </submittedName>
</protein>